<protein>
    <recommendedName>
        <fullName evidence="4">Peptidase S1 domain-containing protein</fullName>
    </recommendedName>
</protein>
<dbReference type="SMART" id="SM00020">
    <property type="entry name" value="Tryp_SPc"/>
    <property type="match status" value="1"/>
</dbReference>
<dbReference type="GO" id="GO:0004252">
    <property type="term" value="F:serine-type endopeptidase activity"/>
    <property type="evidence" value="ECO:0007669"/>
    <property type="project" value="InterPro"/>
</dbReference>
<dbReference type="InterPro" id="IPR018114">
    <property type="entry name" value="TRYPSIN_HIS"/>
</dbReference>
<evidence type="ECO:0000259" key="4">
    <source>
        <dbReference type="PROSITE" id="PS50240"/>
    </source>
</evidence>
<comment type="similarity">
    <text evidence="2">Belongs to the peptidase S1 family. CLIP subfamily.</text>
</comment>
<dbReference type="GO" id="GO:0006508">
    <property type="term" value="P:proteolysis"/>
    <property type="evidence" value="ECO:0007669"/>
    <property type="project" value="UniProtKB-KW"/>
</dbReference>
<keyword evidence="1" id="KW-1015">Disulfide bond</keyword>
<dbReference type="InterPro" id="IPR001254">
    <property type="entry name" value="Trypsin_dom"/>
</dbReference>
<evidence type="ECO:0000313" key="5">
    <source>
        <dbReference type="EnsemblMetazoa" id="AFUN000482-PA"/>
    </source>
</evidence>
<dbReference type="SUPFAM" id="SSF50494">
    <property type="entry name" value="Trypsin-like serine proteases"/>
    <property type="match status" value="1"/>
</dbReference>
<dbReference type="AlphaFoldDB" id="A0A182R2U1"/>
<keyword evidence="3" id="KW-0378">Hydrolase</keyword>
<dbReference type="PROSITE" id="PS00135">
    <property type="entry name" value="TRYPSIN_SER"/>
    <property type="match status" value="1"/>
</dbReference>
<dbReference type="PROSITE" id="PS00134">
    <property type="entry name" value="TRYPSIN_HIS"/>
    <property type="match status" value="1"/>
</dbReference>
<accession>A0A182R2U1</accession>
<reference evidence="5" key="1">
    <citation type="submission" date="2020-05" db="UniProtKB">
        <authorList>
            <consortium name="EnsemblMetazoa"/>
        </authorList>
    </citation>
    <scope>IDENTIFICATION</scope>
    <source>
        <strain evidence="5">FUMOZ</strain>
    </source>
</reference>
<evidence type="ECO:0000256" key="2">
    <source>
        <dbReference type="ARBA" id="ARBA00024195"/>
    </source>
</evidence>
<dbReference type="EnsemblMetazoa" id="AFUN000482-RA">
    <property type="protein sequence ID" value="AFUN000482-PA"/>
    <property type="gene ID" value="AFUN000482"/>
</dbReference>
<keyword evidence="3" id="KW-0720">Serine protease</keyword>
<dbReference type="Pfam" id="PF00089">
    <property type="entry name" value="Trypsin"/>
    <property type="match status" value="1"/>
</dbReference>
<evidence type="ECO:0000256" key="3">
    <source>
        <dbReference type="RuleBase" id="RU363034"/>
    </source>
</evidence>
<dbReference type="PANTHER" id="PTHR24252">
    <property type="entry name" value="ACROSIN-RELATED"/>
    <property type="match status" value="1"/>
</dbReference>
<dbReference type="PROSITE" id="PS50240">
    <property type="entry name" value="TRYPSIN_DOM"/>
    <property type="match status" value="1"/>
</dbReference>
<evidence type="ECO:0000256" key="1">
    <source>
        <dbReference type="ARBA" id="ARBA00023157"/>
    </source>
</evidence>
<feature type="domain" description="Peptidase S1" evidence="4">
    <location>
        <begin position="118"/>
        <end position="358"/>
    </location>
</feature>
<keyword evidence="3" id="KW-0645">Protease</keyword>
<dbReference type="InterPro" id="IPR043504">
    <property type="entry name" value="Peptidase_S1_PA_chymotrypsin"/>
</dbReference>
<dbReference type="InterPro" id="IPR009003">
    <property type="entry name" value="Peptidase_S1_PA"/>
</dbReference>
<dbReference type="InterPro" id="IPR001314">
    <property type="entry name" value="Peptidase_S1A"/>
</dbReference>
<dbReference type="PRINTS" id="PR00722">
    <property type="entry name" value="CHYMOTRYPSIN"/>
</dbReference>
<sequence>MHVCMRNIELSFAIVVHKHSSNMGEVRVLVVMIVLLICNNFGYTANRPDSHMYLEGKSCRTPFIDDGKCMDVELCDPAFLYSLPYQDHTSACQRNAFHTVFCCQPFLDFCKTRTYKQITHGTKAEPGMFPHLARLAENKQDGIVWRCSANIISVNFLLSAAHCKPTADIAGVGCTEPLICEQQINVKNFISHPEYRNLLKYHDIALVELHSHIKFNDHVLPICPYVGMDDLPESQDLLIAGWGYDQDGNLPGNLMYAIVRTLPKDECKKTYRNYNHSLGFSFPNGITDELYCAQGKLVKDDIHIDGCDGDSGGPLQVRQNDNEYLIGIIISGIGCGSSLPGLYMRVAAYFNWINTTITGSQSIQYP</sequence>
<dbReference type="InterPro" id="IPR033116">
    <property type="entry name" value="TRYPSIN_SER"/>
</dbReference>
<dbReference type="CDD" id="cd00190">
    <property type="entry name" value="Tryp_SPc"/>
    <property type="match status" value="1"/>
</dbReference>
<dbReference type="Gene3D" id="2.40.10.10">
    <property type="entry name" value="Trypsin-like serine proteases"/>
    <property type="match status" value="1"/>
</dbReference>
<name>A0A182R2U1_ANOFN</name>
<dbReference type="PANTHER" id="PTHR24252:SF7">
    <property type="entry name" value="HYALIN"/>
    <property type="match status" value="1"/>
</dbReference>
<proteinExistence type="inferred from homology"/>
<dbReference type="VEuPathDB" id="VectorBase:AFUN2_011338"/>
<organism evidence="5">
    <name type="scientific">Anopheles funestus</name>
    <name type="common">African malaria mosquito</name>
    <dbReference type="NCBI Taxonomy" id="62324"/>
    <lineage>
        <taxon>Eukaryota</taxon>
        <taxon>Metazoa</taxon>
        <taxon>Ecdysozoa</taxon>
        <taxon>Arthropoda</taxon>
        <taxon>Hexapoda</taxon>
        <taxon>Insecta</taxon>
        <taxon>Pterygota</taxon>
        <taxon>Neoptera</taxon>
        <taxon>Endopterygota</taxon>
        <taxon>Diptera</taxon>
        <taxon>Nematocera</taxon>
        <taxon>Culicoidea</taxon>
        <taxon>Culicidae</taxon>
        <taxon>Anophelinae</taxon>
        <taxon>Anopheles</taxon>
    </lineage>
</organism>
<dbReference type="VEuPathDB" id="VectorBase:AFUN000482"/>
<dbReference type="STRING" id="62324.A0A182R2U1"/>